<keyword evidence="6" id="KW-1185">Reference proteome</keyword>
<keyword evidence="2" id="KW-0472">Membrane</keyword>
<evidence type="ECO:0000313" key="6">
    <source>
        <dbReference type="Proteomes" id="UP000265160"/>
    </source>
</evidence>
<dbReference type="InterPro" id="IPR007110">
    <property type="entry name" value="Ig-like_dom"/>
</dbReference>
<dbReference type="Pfam" id="PF07686">
    <property type="entry name" value="V-set"/>
    <property type="match status" value="1"/>
</dbReference>
<dbReference type="SUPFAM" id="SSF48726">
    <property type="entry name" value="Immunoglobulin"/>
    <property type="match status" value="1"/>
</dbReference>
<dbReference type="GO" id="GO:0050852">
    <property type="term" value="P:T cell receptor signaling pathway"/>
    <property type="evidence" value="ECO:0007669"/>
    <property type="project" value="TreeGrafter"/>
</dbReference>
<dbReference type="PANTHER" id="PTHR24100:SF151">
    <property type="entry name" value="ICOS LIGAND"/>
    <property type="match status" value="1"/>
</dbReference>
<dbReference type="SMART" id="SM00406">
    <property type="entry name" value="IGv"/>
    <property type="match status" value="1"/>
</dbReference>
<evidence type="ECO:0000313" key="5">
    <source>
        <dbReference type="Ensembl" id="ENSMZEP00005027939.1"/>
    </source>
</evidence>
<dbReference type="AlphaFoldDB" id="A0A3P9D0Q6"/>
<evidence type="ECO:0000256" key="2">
    <source>
        <dbReference type="ARBA" id="ARBA00023136"/>
    </source>
</evidence>
<dbReference type="PROSITE" id="PS50835">
    <property type="entry name" value="IG_LIKE"/>
    <property type="match status" value="1"/>
</dbReference>
<accession>A0A3P9D0Q6</accession>
<evidence type="ECO:0000259" key="4">
    <source>
        <dbReference type="PROSITE" id="PS50835"/>
    </source>
</evidence>
<organism evidence="5 6">
    <name type="scientific">Maylandia zebra</name>
    <name type="common">zebra mbuna</name>
    <dbReference type="NCBI Taxonomy" id="106582"/>
    <lineage>
        <taxon>Eukaryota</taxon>
        <taxon>Metazoa</taxon>
        <taxon>Chordata</taxon>
        <taxon>Craniata</taxon>
        <taxon>Vertebrata</taxon>
        <taxon>Euteleostomi</taxon>
        <taxon>Actinopterygii</taxon>
        <taxon>Neopterygii</taxon>
        <taxon>Teleostei</taxon>
        <taxon>Neoteleostei</taxon>
        <taxon>Acanthomorphata</taxon>
        <taxon>Ovalentaria</taxon>
        <taxon>Cichlomorphae</taxon>
        <taxon>Cichliformes</taxon>
        <taxon>Cichlidae</taxon>
        <taxon>African cichlids</taxon>
        <taxon>Pseudocrenilabrinae</taxon>
        <taxon>Haplochromini</taxon>
        <taxon>Maylandia</taxon>
        <taxon>Maylandia zebra complex</taxon>
    </lineage>
</organism>
<dbReference type="Proteomes" id="UP000265160">
    <property type="component" value="Unplaced"/>
</dbReference>
<dbReference type="SMART" id="SM00408">
    <property type="entry name" value="IGc2"/>
    <property type="match status" value="1"/>
</dbReference>
<dbReference type="GO" id="GO:0001817">
    <property type="term" value="P:regulation of cytokine production"/>
    <property type="evidence" value="ECO:0007669"/>
    <property type="project" value="TreeGrafter"/>
</dbReference>
<protein>
    <recommendedName>
        <fullName evidence="4">Ig-like domain-containing protein</fullName>
    </recommendedName>
</protein>
<dbReference type="InterPro" id="IPR013783">
    <property type="entry name" value="Ig-like_fold"/>
</dbReference>
<reference evidence="5" key="2">
    <citation type="submission" date="2025-09" db="UniProtKB">
        <authorList>
            <consortium name="Ensembl"/>
        </authorList>
    </citation>
    <scope>IDENTIFICATION</scope>
</reference>
<dbReference type="InterPro" id="IPR036179">
    <property type="entry name" value="Ig-like_dom_sf"/>
</dbReference>
<comment type="subcellular location">
    <subcellularLocation>
        <location evidence="1">Membrane</location>
    </subcellularLocation>
</comment>
<dbReference type="InterPro" id="IPR050504">
    <property type="entry name" value="IgSF_BTN/MOG"/>
</dbReference>
<proteinExistence type="predicted"/>
<dbReference type="GO" id="GO:0009897">
    <property type="term" value="C:external side of plasma membrane"/>
    <property type="evidence" value="ECO:0007669"/>
    <property type="project" value="TreeGrafter"/>
</dbReference>
<sequence>MEIPKKIITAGQDVTLTCRAPNNNNIVVEWSRADLGDENVLYYKDAQFITDEQHPSFKNRVTLQDRQMKDGDVSLILKNVTTNDNGTYECRVVLQVRGPMTHINTIHLHVVPPGEGEATSCLLIYVLVLEWVLNILYKSDSNVEYALQESKKMTQCIIVIQKLAI</sequence>
<dbReference type="GeneTree" id="ENSGT01150000287194"/>
<dbReference type="InterPro" id="IPR003599">
    <property type="entry name" value="Ig_sub"/>
</dbReference>
<dbReference type="Ensembl" id="ENSMZET00005028829.1">
    <property type="protein sequence ID" value="ENSMZEP00005027939.1"/>
    <property type="gene ID" value="ENSMZEG00005020839.1"/>
</dbReference>
<dbReference type="InterPro" id="IPR003598">
    <property type="entry name" value="Ig_sub2"/>
</dbReference>
<dbReference type="Gene3D" id="2.60.40.10">
    <property type="entry name" value="Immunoglobulins"/>
    <property type="match status" value="1"/>
</dbReference>
<dbReference type="PANTHER" id="PTHR24100">
    <property type="entry name" value="BUTYROPHILIN"/>
    <property type="match status" value="1"/>
</dbReference>
<reference evidence="5" key="1">
    <citation type="submission" date="2025-08" db="UniProtKB">
        <authorList>
            <consortium name="Ensembl"/>
        </authorList>
    </citation>
    <scope>IDENTIFICATION</scope>
</reference>
<evidence type="ECO:0000256" key="3">
    <source>
        <dbReference type="ARBA" id="ARBA00023319"/>
    </source>
</evidence>
<dbReference type="InterPro" id="IPR013106">
    <property type="entry name" value="Ig_V-set"/>
</dbReference>
<dbReference type="GO" id="GO:0005102">
    <property type="term" value="F:signaling receptor binding"/>
    <property type="evidence" value="ECO:0007669"/>
    <property type="project" value="TreeGrafter"/>
</dbReference>
<feature type="domain" description="Ig-like" evidence="4">
    <location>
        <begin position="1"/>
        <end position="92"/>
    </location>
</feature>
<evidence type="ECO:0000256" key="1">
    <source>
        <dbReference type="ARBA" id="ARBA00004370"/>
    </source>
</evidence>
<name>A0A3P9D0Q6_9CICH</name>
<keyword evidence="3" id="KW-0393">Immunoglobulin domain</keyword>
<dbReference type="SMART" id="SM00409">
    <property type="entry name" value="IG"/>
    <property type="match status" value="1"/>
</dbReference>